<comment type="caution">
    <text evidence="1">The sequence shown here is derived from an EMBL/GenBank/DDBJ whole genome shotgun (WGS) entry which is preliminary data.</text>
</comment>
<evidence type="ECO:0000313" key="1">
    <source>
        <dbReference type="EMBL" id="KAK3705339.1"/>
    </source>
</evidence>
<gene>
    <name evidence="1" type="ORF">RRG08_033305</name>
</gene>
<accession>A0AAE1CKM2</accession>
<protein>
    <submittedName>
        <fullName evidence="1">Uncharacterized protein</fullName>
    </submittedName>
</protein>
<proteinExistence type="predicted"/>
<sequence>MERPAEIFFALSEDLNILNINILSAGIIFCGGGEKFGVEELERHGEVNNHTGVSLNILHFSAAMLADLRLSSALEMLSSKVIYRKFKMIPPFRGRAGSLVF</sequence>
<organism evidence="1 2">
    <name type="scientific">Elysia crispata</name>
    <name type="common">lettuce slug</name>
    <dbReference type="NCBI Taxonomy" id="231223"/>
    <lineage>
        <taxon>Eukaryota</taxon>
        <taxon>Metazoa</taxon>
        <taxon>Spiralia</taxon>
        <taxon>Lophotrochozoa</taxon>
        <taxon>Mollusca</taxon>
        <taxon>Gastropoda</taxon>
        <taxon>Heterobranchia</taxon>
        <taxon>Euthyneura</taxon>
        <taxon>Panpulmonata</taxon>
        <taxon>Sacoglossa</taxon>
        <taxon>Placobranchoidea</taxon>
        <taxon>Plakobranchidae</taxon>
        <taxon>Elysia</taxon>
    </lineage>
</organism>
<keyword evidence="2" id="KW-1185">Reference proteome</keyword>
<dbReference type="AlphaFoldDB" id="A0AAE1CKM2"/>
<dbReference type="EMBL" id="JAWDGP010007772">
    <property type="protein sequence ID" value="KAK3705339.1"/>
    <property type="molecule type" value="Genomic_DNA"/>
</dbReference>
<reference evidence="1" key="1">
    <citation type="journal article" date="2023" name="G3 (Bethesda)">
        <title>A reference genome for the long-term kleptoplast-retaining sea slug Elysia crispata morphotype clarki.</title>
        <authorList>
            <person name="Eastman K.E."/>
            <person name="Pendleton A.L."/>
            <person name="Shaikh M.A."/>
            <person name="Suttiyut T."/>
            <person name="Ogas R."/>
            <person name="Tomko P."/>
            <person name="Gavelis G."/>
            <person name="Widhalm J.R."/>
            <person name="Wisecaver J.H."/>
        </authorList>
    </citation>
    <scope>NUCLEOTIDE SEQUENCE</scope>
    <source>
        <strain evidence="1">ECLA1</strain>
    </source>
</reference>
<dbReference type="Proteomes" id="UP001283361">
    <property type="component" value="Unassembled WGS sequence"/>
</dbReference>
<name>A0AAE1CKM2_9GAST</name>
<evidence type="ECO:0000313" key="2">
    <source>
        <dbReference type="Proteomes" id="UP001283361"/>
    </source>
</evidence>